<keyword evidence="3" id="KW-1185">Reference proteome</keyword>
<proteinExistence type="predicted"/>
<organism evidence="2 3">
    <name type="scientific">Enterococcus columbae DSM 7374 = ATCC 51263</name>
    <dbReference type="NCBI Taxonomy" id="1121865"/>
    <lineage>
        <taxon>Bacteria</taxon>
        <taxon>Bacillati</taxon>
        <taxon>Bacillota</taxon>
        <taxon>Bacilli</taxon>
        <taxon>Lactobacillales</taxon>
        <taxon>Enterococcaceae</taxon>
        <taxon>Enterococcus</taxon>
    </lineage>
</organism>
<dbReference type="Proteomes" id="UP000014113">
    <property type="component" value="Unassembled WGS sequence"/>
</dbReference>
<dbReference type="RefSeq" id="WP_016182842.1">
    <property type="nucleotide sequence ID" value="NZ_JXKI01000006.1"/>
</dbReference>
<name>S1P565_9ENTE</name>
<evidence type="ECO:0000313" key="3">
    <source>
        <dbReference type="Proteomes" id="UP000014113"/>
    </source>
</evidence>
<dbReference type="Pfam" id="PF00583">
    <property type="entry name" value="Acetyltransf_1"/>
    <property type="match status" value="1"/>
</dbReference>
<evidence type="ECO:0000313" key="2">
    <source>
        <dbReference type="EMBL" id="EOW87481.1"/>
    </source>
</evidence>
<evidence type="ECO:0000259" key="1">
    <source>
        <dbReference type="PROSITE" id="PS51186"/>
    </source>
</evidence>
<dbReference type="InterPro" id="IPR000182">
    <property type="entry name" value="GNAT_dom"/>
</dbReference>
<feature type="domain" description="N-acetyltransferase" evidence="1">
    <location>
        <begin position="6"/>
        <end position="156"/>
    </location>
</feature>
<protein>
    <recommendedName>
        <fullName evidence="1">N-acetyltransferase domain-containing protein</fullName>
    </recommendedName>
</protein>
<dbReference type="CDD" id="cd04301">
    <property type="entry name" value="NAT_SF"/>
    <property type="match status" value="1"/>
</dbReference>
<dbReference type="PATRIC" id="fig|1121865.3.peg.669"/>
<accession>S1P565</accession>
<dbReference type="SUPFAM" id="SSF55729">
    <property type="entry name" value="Acyl-CoA N-acyltransferases (Nat)"/>
    <property type="match status" value="1"/>
</dbReference>
<dbReference type="eggNOG" id="COG0456">
    <property type="taxonomic scope" value="Bacteria"/>
</dbReference>
<dbReference type="STRING" id="1121865.OMW_00679"/>
<dbReference type="AlphaFoldDB" id="S1P565"/>
<dbReference type="Gene3D" id="3.40.630.30">
    <property type="match status" value="1"/>
</dbReference>
<dbReference type="GO" id="GO:0016747">
    <property type="term" value="F:acyltransferase activity, transferring groups other than amino-acyl groups"/>
    <property type="evidence" value="ECO:0007669"/>
    <property type="project" value="InterPro"/>
</dbReference>
<dbReference type="PROSITE" id="PS51186">
    <property type="entry name" value="GNAT"/>
    <property type="match status" value="1"/>
</dbReference>
<comment type="caution">
    <text evidence="2">The sequence shown here is derived from an EMBL/GenBank/DDBJ whole genome shotgun (WGS) entry which is preliminary data.</text>
</comment>
<reference evidence="2 3" key="1">
    <citation type="submission" date="2013-03" db="EMBL/GenBank/DDBJ databases">
        <title>The Genome Sequence of Enterococcus columbae ATCC_51263 (PacBio/Illumina hybrid assembly).</title>
        <authorList>
            <consortium name="The Broad Institute Genomics Platform"/>
            <consortium name="The Broad Institute Genome Sequencing Center for Infectious Disease"/>
            <person name="Earl A."/>
            <person name="Russ C."/>
            <person name="Gilmore M."/>
            <person name="Surin D."/>
            <person name="Walker B."/>
            <person name="Young S."/>
            <person name="Zeng Q."/>
            <person name="Gargeya S."/>
            <person name="Fitzgerald M."/>
            <person name="Haas B."/>
            <person name="Abouelleil A."/>
            <person name="Allen A.W."/>
            <person name="Alvarado L."/>
            <person name="Arachchi H.M."/>
            <person name="Berlin A.M."/>
            <person name="Chapman S.B."/>
            <person name="Gainer-Dewar J."/>
            <person name="Goldberg J."/>
            <person name="Griggs A."/>
            <person name="Gujja S."/>
            <person name="Hansen M."/>
            <person name="Howarth C."/>
            <person name="Imamovic A."/>
            <person name="Ireland A."/>
            <person name="Larimer J."/>
            <person name="McCowan C."/>
            <person name="Murphy C."/>
            <person name="Pearson M."/>
            <person name="Poon T.W."/>
            <person name="Priest M."/>
            <person name="Roberts A."/>
            <person name="Saif S."/>
            <person name="Shea T."/>
            <person name="Sisk P."/>
            <person name="Sykes S."/>
            <person name="Wortman J."/>
            <person name="Nusbaum C."/>
            <person name="Birren B."/>
        </authorList>
    </citation>
    <scope>NUCLEOTIDE SEQUENCE [LARGE SCALE GENOMIC DNA]</scope>
    <source>
        <strain evidence="2 3">ATCC 51263</strain>
    </source>
</reference>
<sequence>MVYLKRLYPTDAIEQLFSDYEIINPIYTAHPNEVLENFDWQQAYPIVIEVNQQVVGFFVLDAQKGQEAYQLAENTLLLRAFSIDQKFLRRGYAKLALQQLHQWLAAQQIVANDVYLAVNHRNIAAQQLYLHTGFEDTKQRFQGIAGEQYLYRLNIENFLKNN</sequence>
<dbReference type="InterPro" id="IPR016181">
    <property type="entry name" value="Acyl_CoA_acyltransferase"/>
</dbReference>
<dbReference type="OrthoDB" id="66776at2"/>
<dbReference type="EMBL" id="ASWJ01000003">
    <property type="protein sequence ID" value="EOW87481.1"/>
    <property type="molecule type" value="Genomic_DNA"/>
</dbReference>
<gene>
    <name evidence="2" type="ORF">I568_00525</name>
</gene>